<dbReference type="Gene3D" id="3.40.50.2300">
    <property type="match status" value="4"/>
</dbReference>
<dbReference type="PRINTS" id="PR00592">
    <property type="entry name" value="CASENSINGR"/>
</dbReference>
<dbReference type="EMBL" id="QNUK01000521">
    <property type="protein sequence ID" value="KAF5892193.1"/>
    <property type="molecule type" value="Genomic_DNA"/>
</dbReference>
<organism evidence="12 13">
    <name type="scientific">Clarias magur</name>
    <name type="common">Asian catfish</name>
    <name type="synonym">Macropteronotus magur</name>
    <dbReference type="NCBI Taxonomy" id="1594786"/>
    <lineage>
        <taxon>Eukaryota</taxon>
        <taxon>Metazoa</taxon>
        <taxon>Chordata</taxon>
        <taxon>Craniata</taxon>
        <taxon>Vertebrata</taxon>
        <taxon>Euteleostomi</taxon>
        <taxon>Actinopterygii</taxon>
        <taxon>Neopterygii</taxon>
        <taxon>Teleostei</taxon>
        <taxon>Ostariophysi</taxon>
        <taxon>Siluriformes</taxon>
        <taxon>Clariidae</taxon>
        <taxon>Clarias</taxon>
    </lineage>
</organism>
<dbReference type="OrthoDB" id="5984008at2759"/>
<comment type="caution">
    <text evidence="12">The sequence shown here is derived from an EMBL/GenBank/DDBJ whole genome shotgun (WGS) entry which is preliminary data.</text>
</comment>
<keyword evidence="5" id="KW-1133">Transmembrane helix</keyword>
<evidence type="ECO:0000259" key="11">
    <source>
        <dbReference type="Pfam" id="PF01094"/>
    </source>
</evidence>
<keyword evidence="8 12" id="KW-0675">Receptor</keyword>
<evidence type="ECO:0000256" key="7">
    <source>
        <dbReference type="ARBA" id="ARBA00023136"/>
    </source>
</evidence>
<evidence type="ECO:0000256" key="5">
    <source>
        <dbReference type="ARBA" id="ARBA00022989"/>
    </source>
</evidence>
<dbReference type="Pfam" id="PF01094">
    <property type="entry name" value="ANF_receptor"/>
    <property type="match status" value="2"/>
</dbReference>
<evidence type="ECO:0000256" key="10">
    <source>
        <dbReference type="ARBA" id="ARBA00023224"/>
    </source>
</evidence>
<keyword evidence="9" id="KW-0325">Glycoprotein</keyword>
<keyword evidence="2" id="KW-1003">Cell membrane</keyword>
<protein>
    <submittedName>
        <fullName evidence="12">Extracellular calcium-sensing receptor-like</fullName>
    </submittedName>
</protein>
<keyword evidence="10" id="KW-0807">Transducer</keyword>
<sequence length="652" mass="72847">AKGENCQILETPASPLLSKDGDLIIGAIFSVHRGTEIQSLAYTEKPQPLTCNRIDLREFRLAQTMMFAIDEINRSNTLLPNISLGYKIYDSCLSSLYSMKAAMAFMNGMDMTADDSCSGQPVVQAIIGESESTPTIALTRTTGPFMIPVVSHAATCECLSNRKQYPSFFRTIASDHYQGRALAYLVKHFGWSWVGAVYSDNDYGNNGIAIFHKAAKEVGICVEYSEKFDRSYPARMIKLVDIIKKGTAKVIIVFFAYFDMNILIEQLLLKNVTGYQMIGVAWISAVDLGTPASYRVMAGAIGFDVGKLKLNSFADYAVNSFWQKDFPCLSTEGNLSQTFTSCSKYDDVIQFKNYSKDIAELRYINNVYNAVYAVAHSLHSLLRCTENQSCEKNKTIQPWKVVNYLKKVSFMSNVGEQVWFDSTGSTAPKYDVVNWQQGINGEVQFKVLGYYDASLPNGQQFVLNAEDILWAGEKREISHSATCECLSNRKEYPSFFRTIPSDHYQGRALAYLVKHFGWSWVGAVYSDNDYGNSGIAIFLKAAKEEGICVEYSEKFDRSYPAKMIKVVDIIKKGTAKVVNSLKKVNFTTRVGEHIWFDGTGATAPKYDVVNWQRGGNGEVQLKVVGYFDGSLPSGQQFVLNAKDIVWAGEKIE</sequence>
<feature type="non-terminal residue" evidence="12">
    <location>
        <position position="1"/>
    </location>
</feature>
<dbReference type="SUPFAM" id="SSF53822">
    <property type="entry name" value="Periplasmic binding protein-like I"/>
    <property type="match status" value="3"/>
</dbReference>
<dbReference type="Proteomes" id="UP000727407">
    <property type="component" value="Unassembled WGS sequence"/>
</dbReference>
<evidence type="ECO:0000256" key="2">
    <source>
        <dbReference type="ARBA" id="ARBA00022475"/>
    </source>
</evidence>
<dbReference type="InterPro" id="IPR001828">
    <property type="entry name" value="ANF_lig-bd_rcpt"/>
</dbReference>
<evidence type="ECO:0000256" key="1">
    <source>
        <dbReference type="ARBA" id="ARBA00004651"/>
    </source>
</evidence>
<keyword evidence="3" id="KW-0812">Transmembrane</keyword>
<name>A0A8J4TQU0_CLAMG</name>
<dbReference type="InterPro" id="IPR000337">
    <property type="entry name" value="GPCR_3"/>
</dbReference>
<keyword evidence="4" id="KW-0732">Signal</keyword>
<dbReference type="FunFam" id="3.40.50.2300:FF:000016">
    <property type="entry name" value="Taste 1 receptor member 2"/>
    <property type="match status" value="1"/>
</dbReference>
<gene>
    <name evidence="12" type="ORF">DAT39_018125</name>
</gene>
<keyword evidence="13" id="KW-1185">Reference proteome</keyword>
<comment type="subcellular location">
    <subcellularLocation>
        <location evidence="1">Cell membrane</location>
        <topology evidence="1">Multi-pass membrane protein</topology>
    </subcellularLocation>
</comment>
<evidence type="ECO:0000256" key="8">
    <source>
        <dbReference type="ARBA" id="ARBA00023170"/>
    </source>
</evidence>
<evidence type="ECO:0000256" key="9">
    <source>
        <dbReference type="ARBA" id="ARBA00023180"/>
    </source>
</evidence>
<dbReference type="PANTHER" id="PTHR24061:SF528">
    <property type="entry name" value="C-FAMILY ODORANT RECEPTOR OLFCD2-RELATED"/>
    <property type="match status" value="1"/>
</dbReference>
<evidence type="ECO:0000256" key="4">
    <source>
        <dbReference type="ARBA" id="ARBA00022729"/>
    </source>
</evidence>
<proteinExistence type="predicted"/>
<dbReference type="FunFam" id="3.40.50.2300:FF:000067">
    <property type="entry name" value="Olfactory receptor C family, h1"/>
    <property type="match status" value="1"/>
</dbReference>
<evidence type="ECO:0000256" key="6">
    <source>
        <dbReference type="ARBA" id="ARBA00023040"/>
    </source>
</evidence>
<dbReference type="GO" id="GO:0004930">
    <property type="term" value="F:G protein-coupled receptor activity"/>
    <property type="evidence" value="ECO:0007669"/>
    <property type="project" value="UniProtKB-KW"/>
</dbReference>
<keyword evidence="6" id="KW-0297">G-protein coupled receptor</keyword>
<dbReference type="PANTHER" id="PTHR24061">
    <property type="entry name" value="CALCIUM-SENSING RECEPTOR-RELATED"/>
    <property type="match status" value="1"/>
</dbReference>
<evidence type="ECO:0000313" key="12">
    <source>
        <dbReference type="EMBL" id="KAF5892193.1"/>
    </source>
</evidence>
<feature type="domain" description="Receptor ligand binding region" evidence="11">
    <location>
        <begin position="62"/>
        <end position="436"/>
    </location>
</feature>
<dbReference type="AlphaFoldDB" id="A0A8J4TQU0"/>
<reference evidence="12" key="1">
    <citation type="submission" date="2020-07" db="EMBL/GenBank/DDBJ databases">
        <title>Clarias magur genome sequencing, assembly and annotation.</title>
        <authorList>
            <person name="Kushwaha B."/>
            <person name="Kumar R."/>
            <person name="Das P."/>
            <person name="Joshi C.G."/>
            <person name="Kumar D."/>
            <person name="Nagpure N.S."/>
            <person name="Pandey M."/>
            <person name="Agarwal S."/>
            <person name="Srivastava S."/>
            <person name="Singh M."/>
            <person name="Sahoo L."/>
            <person name="Jayasankar P."/>
            <person name="Meher P.K."/>
            <person name="Koringa P.G."/>
            <person name="Iquebal M.A."/>
            <person name="Das S.P."/>
            <person name="Bit A."/>
            <person name="Patnaik S."/>
            <person name="Patel N."/>
            <person name="Shah T.M."/>
            <person name="Hinsu A."/>
            <person name="Jena J.K."/>
        </authorList>
    </citation>
    <scope>NUCLEOTIDE SEQUENCE</scope>
    <source>
        <strain evidence="12">CIFAMagur01</strain>
        <tissue evidence="12">Testis</tissue>
    </source>
</reference>
<dbReference type="GO" id="GO:0005886">
    <property type="term" value="C:plasma membrane"/>
    <property type="evidence" value="ECO:0007669"/>
    <property type="project" value="UniProtKB-SubCell"/>
</dbReference>
<feature type="non-terminal residue" evidence="12">
    <location>
        <position position="652"/>
    </location>
</feature>
<dbReference type="PRINTS" id="PR00248">
    <property type="entry name" value="GPCRMGR"/>
</dbReference>
<evidence type="ECO:0000256" key="3">
    <source>
        <dbReference type="ARBA" id="ARBA00022692"/>
    </source>
</evidence>
<evidence type="ECO:0000313" key="13">
    <source>
        <dbReference type="Proteomes" id="UP000727407"/>
    </source>
</evidence>
<feature type="domain" description="Receptor ligand binding region" evidence="11">
    <location>
        <begin position="477"/>
        <end position="577"/>
    </location>
</feature>
<dbReference type="InterPro" id="IPR028082">
    <property type="entry name" value="Peripla_BP_I"/>
</dbReference>
<accession>A0A8J4TQU0</accession>
<dbReference type="InterPro" id="IPR000068">
    <property type="entry name" value="GPCR_3_Ca_sens_rcpt-rel"/>
</dbReference>
<keyword evidence="7" id="KW-0472">Membrane</keyword>